<evidence type="ECO:0000256" key="5">
    <source>
        <dbReference type="ARBA" id="ARBA00023242"/>
    </source>
</evidence>
<comment type="subcellular location">
    <subcellularLocation>
        <location evidence="1">Nucleus</location>
    </subcellularLocation>
</comment>
<evidence type="ECO:0000256" key="8">
    <source>
        <dbReference type="ARBA" id="ARBA00076594"/>
    </source>
</evidence>
<comment type="similarity">
    <text evidence="2">Belongs to the MAD2 family.</text>
</comment>
<name>A0AAE1FWA4_PETCI</name>
<keyword evidence="5" id="KW-0539">Nucleus</keyword>
<gene>
    <name evidence="11" type="ORF">Pcinc_014742</name>
</gene>
<dbReference type="PANTHER" id="PTHR11842:SF11">
    <property type="entry name" value="MITOTIC SPINDLE ASSEMBLY CHECKPOINT PROTEIN MAD2A"/>
    <property type="match status" value="1"/>
</dbReference>
<proteinExistence type="inferred from homology"/>
<dbReference type="GO" id="GO:0007094">
    <property type="term" value="P:mitotic spindle assembly checkpoint signaling"/>
    <property type="evidence" value="ECO:0007669"/>
    <property type="project" value="TreeGrafter"/>
</dbReference>
<keyword evidence="12" id="KW-1185">Reference proteome</keyword>
<evidence type="ECO:0000313" key="11">
    <source>
        <dbReference type="EMBL" id="KAK3880790.1"/>
    </source>
</evidence>
<evidence type="ECO:0000256" key="2">
    <source>
        <dbReference type="ARBA" id="ARBA00010348"/>
    </source>
</evidence>
<dbReference type="PANTHER" id="PTHR11842">
    <property type="entry name" value="MITOTIC SPINDLE ASSEMBLY CHECKPOINT PROTEIN MAD2"/>
    <property type="match status" value="1"/>
</dbReference>
<evidence type="ECO:0000256" key="7">
    <source>
        <dbReference type="ARBA" id="ARBA00068928"/>
    </source>
</evidence>
<evidence type="ECO:0000256" key="9">
    <source>
        <dbReference type="SAM" id="MobiDB-lite"/>
    </source>
</evidence>
<evidence type="ECO:0000256" key="3">
    <source>
        <dbReference type="ARBA" id="ARBA00022618"/>
    </source>
</evidence>
<feature type="compositionally biased region" description="Polar residues" evidence="9">
    <location>
        <begin position="9"/>
        <end position="20"/>
    </location>
</feature>
<sequence>MRDREATRESTNMAGNKQDTQNSITLKGSAQLVTEFFYFGINSILYQRGIYPPESFTYQQQYGLTLFTTTDEKVKEYLNNILEQIKDWLEAGEVQRLVLVVTNVDTEETLERWDFDIQHESGFEPGSVKEGKVGTKDLKIIQKEMRDVIRQITACVTFLPLLDCVCSFDLKVYTNQNAEVSDKWAESAPCFIANSQEVRLKSFSTSIHKVEACVSYKADV</sequence>
<dbReference type="EMBL" id="JAWQEG010001288">
    <property type="protein sequence ID" value="KAK3880790.1"/>
    <property type="molecule type" value="Genomic_DNA"/>
</dbReference>
<dbReference type="InterPro" id="IPR003511">
    <property type="entry name" value="HORMA_dom"/>
</dbReference>
<dbReference type="SUPFAM" id="SSF56019">
    <property type="entry name" value="The spindle assembly checkpoint protein mad2"/>
    <property type="match status" value="1"/>
</dbReference>
<organism evidence="11 12">
    <name type="scientific">Petrolisthes cinctipes</name>
    <name type="common">Flat porcelain crab</name>
    <dbReference type="NCBI Taxonomy" id="88211"/>
    <lineage>
        <taxon>Eukaryota</taxon>
        <taxon>Metazoa</taxon>
        <taxon>Ecdysozoa</taxon>
        <taxon>Arthropoda</taxon>
        <taxon>Crustacea</taxon>
        <taxon>Multicrustacea</taxon>
        <taxon>Malacostraca</taxon>
        <taxon>Eumalacostraca</taxon>
        <taxon>Eucarida</taxon>
        <taxon>Decapoda</taxon>
        <taxon>Pleocyemata</taxon>
        <taxon>Anomura</taxon>
        <taxon>Galatheoidea</taxon>
        <taxon>Porcellanidae</taxon>
        <taxon>Petrolisthes</taxon>
    </lineage>
</organism>
<dbReference type="GO" id="GO:1990728">
    <property type="term" value="C:mitotic spindle assembly checkpoint MAD1-MAD2 complex"/>
    <property type="evidence" value="ECO:0007669"/>
    <property type="project" value="UniProtKB-ARBA"/>
</dbReference>
<evidence type="ECO:0000256" key="4">
    <source>
        <dbReference type="ARBA" id="ARBA00022776"/>
    </source>
</evidence>
<dbReference type="InterPro" id="IPR036570">
    <property type="entry name" value="HORMA_dom_sf"/>
</dbReference>
<dbReference type="Pfam" id="PF02301">
    <property type="entry name" value="HORMA"/>
    <property type="match status" value="1"/>
</dbReference>
<protein>
    <recommendedName>
        <fullName evidence="7">Mitotic spindle assembly checkpoint protein MAD2A</fullName>
    </recommendedName>
    <alternativeName>
        <fullName evidence="8">Mitotic arrest deficient 2-like protein 1</fullName>
    </alternativeName>
</protein>
<dbReference type="AlphaFoldDB" id="A0AAE1FWA4"/>
<accession>A0AAE1FWA4</accession>
<dbReference type="GO" id="GO:0000776">
    <property type="term" value="C:kinetochore"/>
    <property type="evidence" value="ECO:0007669"/>
    <property type="project" value="TreeGrafter"/>
</dbReference>
<dbReference type="PROSITE" id="PS50815">
    <property type="entry name" value="HORMA"/>
    <property type="match status" value="1"/>
</dbReference>
<keyword evidence="6" id="KW-0131">Cell cycle</keyword>
<dbReference type="Gene3D" id="3.30.900.10">
    <property type="entry name" value="HORMA domain"/>
    <property type="match status" value="1"/>
</dbReference>
<reference evidence="11" key="1">
    <citation type="submission" date="2023-10" db="EMBL/GenBank/DDBJ databases">
        <title>Genome assemblies of two species of porcelain crab, Petrolisthes cinctipes and Petrolisthes manimaculis (Anomura: Porcellanidae).</title>
        <authorList>
            <person name="Angst P."/>
        </authorList>
    </citation>
    <scope>NUCLEOTIDE SEQUENCE</scope>
    <source>
        <strain evidence="11">PB745_01</strain>
        <tissue evidence="11">Gill</tissue>
    </source>
</reference>
<evidence type="ECO:0000313" key="12">
    <source>
        <dbReference type="Proteomes" id="UP001286313"/>
    </source>
</evidence>
<evidence type="ECO:0000256" key="6">
    <source>
        <dbReference type="ARBA" id="ARBA00023306"/>
    </source>
</evidence>
<keyword evidence="3" id="KW-0132">Cell division</keyword>
<evidence type="ECO:0000256" key="1">
    <source>
        <dbReference type="ARBA" id="ARBA00004123"/>
    </source>
</evidence>
<dbReference type="GO" id="GO:0005654">
    <property type="term" value="C:nucleoplasm"/>
    <property type="evidence" value="ECO:0007669"/>
    <property type="project" value="TreeGrafter"/>
</dbReference>
<dbReference type="Proteomes" id="UP001286313">
    <property type="component" value="Unassembled WGS sequence"/>
</dbReference>
<dbReference type="GO" id="GO:0051301">
    <property type="term" value="P:cell division"/>
    <property type="evidence" value="ECO:0007669"/>
    <property type="project" value="UniProtKB-KW"/>
</dbReference>
<dbReference type="FunFam" id="3.30.900.10:FF:000002">
    <property type="entry name" value="Mitotic spindle assembly checkpoint protein MAD2A"/>
    <property type="match status" value="1"/>
</dbReference>
<keyword evidence="4" id="KW-0498">Mitosis</keyword>
<dbReference type="InterPro" id="IPR045091">
    <property type="entry name" value="Mad2-like"/>
</dbReference>
<feature type="domain" description="HORMA" evidence="10">
    <location>
        <begin position="27"/>
        <end position="214"/>
    </location>
</feature>
<comment type="caution">
    <text evidence="11">The sequence shown here is derived from an EMBL/GenBank/DDBJ whole genome shotgun (WGS) entry which is preliminary data.</text>
</comment>
<evidence type="ECO:0000259" key="10">
    <source>
        <dbReference type="PROSITE" id="PS50815"/>
    </source>
</evidence>
<feature type="region of interest" description="Disordered" evidence="9">
    <location>
        <begin position="1"/>
        <end position="20"/>
    </location>
</feature>